<dbReference type="Pfam" id="PF12804">
    <property type="entry name" value="NTP_transf_3"/>
    <property type="match status" value="1"/>
</dbReference>
<dbReference type="InterPro" id="IPR005882">
    <property type="entry name" value="Bifunctional_GlmU"/>
</dbReference>
<dbReference type="PANTHER" id="PTHR43584:SF3">
    <property type="entry name" value="BIFUNCTIONAL PROTEIN GLMU"/>
    <property type="match status" value="1"/>
</dbReference>
<feature type="binding site" evidence="18">
    <location>
        <position position="380"/>
    </location>
    <ligand>
        <name>acetyl-CoA</name>
        <dbReference type="ChEBI" id="CHEBI:57288"/>
    </ligand>
</feature>
<dbReference type="Pfam" id="PF13290">
    <property type="entry name" value="CHB_HEX_C_1"/>
    <property type="match status" value="1"/>
</dbReference>
<feature type="binding site" evidence="18">
    <location>
        <position position="333"/>
    </location>
    <ligand>
        <name>UDP-N-acetyl-alpha-D-glucosamine</name>
        <dbReference type="ChEBI" id="CHEBI:57705"/>
    </ligand>
</feature>
<dbReference type="GO" id="GO:0009245">
    <property type="term" value="P:lipid A biosynthetic process"/>
    <property type="evidence" value="ECO:0007669"/>
    <property type="project" value="UniProtKB-UniRule"/>
</dbReference>
<protein>
    <recommendedName>
        <fullName evidence="18">Bifunctional protein GlmU</fullName>
    </recommendedName>
    <domain>
        <recommendedName>
            <fullName evidence="18">UDP-N-acetylglucosamine pyrophosphorylase</fullName>
            <ecNumber evidence="18">2.7.7.23</ecNumber>
        </recommendedName>
        <alternativeName>
            <fullName evidence="18">N-acetylglucosamine-1-phosphate uridyltransferase</fullName>
        </alternativeName>
    </domain>
    <domain>
        <recommendedName>
            <fullName evidence="18">Glucosamine-1-phosphate N-acetyltransferase</fullName>
            <ecNumber evidence="18">2.3.1.157</ecNumber>
        </recommendedName>
    </domain>
</protein>
<dbReference type="InterPro" id="IPR018357">
    <property type="entry name" value="Hexapep_transf_CS"/>
</dbReference>
<dbReference type="EMBL" id="JAAKDE010000019">
    <property type="protein sequence ID" value="MBA2133702.1"/>
    <property type="molecule type" value="Genomic_DNA"/>
</dbReference>
<feature type="binding site" evidence="18">
    <location>
        <position position="377"/>
    </location>
    <ligand>
        <name>UDP-N-acetyl-alpha-D-glucosamine</name>
        <dbReference type="ChEBI" id="CHEBI:57705"/>
    </ligand>
</feature>
<feature type="binding site" evidence="18">
    <location>
        <position position="140"/>
    </location>
    <ligand>
        <name>UDP-N-acetyl-alpha-D-glucosamine</name>
        <dbReference type="ChEBI" id="CHEBI:57705"/>
    </ligand>
</feature>
<comment type="similarity">
    <text evidence="3 18">In the N-terminal section; belongs to the N-acetylglucosamine-1-phosphate uridyltransferase family.</text>
</comment>
<feature type="binding site" evidence="18">
    <location>
        <position position="73"/>
    </location>
    <ligand>
        <name>UDP-N-acetyl-alpha-D-glucosamine</name>
        <dbReference type="ChEBI" id="CHEBI:57705"/>
    </ligand>
</feature>
<feature type="binding site" evidence="18">
    <location>
        <begin position="78"/>
        <end position="79"/>
    </location>
    <ligand>
        <name>UDP-N-acetyl-alpha-D-glucosamine</name>
        <dbReference type="ChEBI" id="CHEBI:57705"/>
    </ligand>
</feature>
<comment type="pathway">
    <text evidence="18">Bacterial outer membrane biogenesis; LPS lipid A biosynthesis.</text>
</comment>
<dbReference type="GO" id="GO:0000902">
    <property type="term" value="P:cell morphogenesis"/>
    <property type="evidence" value="ECO:0007669"/>
    <property type="project" value="UniProtKB-UniRule"/>
</dbReference>
<keyword evidence="5 18" id="KW-0808">Transferase</keyword>
<comment type="pathway">
    <text evidence="18">Nucleotide-sugar biosynthesis; UDP-N-acetyl-alpha-D-glucosamine biosynthesis; N-acetyl-alpha-D-glucosamine 1-phosphate from alpha-D-glucosamine 6-phosphate (route II): step 2/2.</text>
</comment>
<dbReference type="InterPro" id="IPR059177">
    <property type="entry name" value="GH29D-like_dom"/>
</dbReference>
<dbReference type="EC" id="2.3.1.157" evidence="18"/>
<dbReference type="UniPathway" id="UPA00113">
    <property type="reaction ID" value="UER00532"/>
</dbReference>
<dbReference type="InterPro" id="IPR050065">
    <property type="entry name" value="GlmU-like"/>
</dbReference>
<evidence type="ECO:0000256" key="2">
    <source>
        <dbReference type="ARBA" id="ARBA00007707"/>
    </source>
</evidence>
<feature type="domain" description="MobA-like NTP transferase" evidence="19">
    <location>
        <begin position="6"/>
        <end position="139"/>
    </location>
</feature>
<dbReference type="Proteomes" id="UP000657177">
    <property type="component" value="Unassembled WGS sequence"/>
</dbReference>
<comment type="caution">
    <text evidence="21">The sequence shown here is derived from an EMBL/GenBank/DDBJ whole genome shotgun (WGS) entry which is preliminary data.</text>
</comment>
<feature type="binding site" evidence="18">
    <location>
        <begin position="9"/>
        <end position="12"/>
    </location>
    <ligand>
        <name>UDP-N-acetyl-alpha-D-glucosamine</name>
        <dbReference type="ChEBI" id="CHEBI:57705"/>
    </ligand>
</feature>
<feature type="binding site" evidence="18">
    <location>
        <position position="405"/>
    </location>
    <ligand>
        <name>acetyl-CoA</name>
        <dbReference type="ChEBI" id="CHEBI:57288"/>
    </ligand>
</feature>
<proteinExistence type="inferred from homology"/>
<feature type="binding site" evidence="18">
    <location>
        <begin position="386"/>
        <end position="387"/>
    </location>
    <ligand>
        <name>acetyl-CoA</name>
        <dbReference type="ChEBI" id="CHEBI:57288"/>
    </ligand>
</feature>
<evidence type="ECO:0000256" key="7">
    <source>
        <dbReference type="ARBA" id="ARBA00022723"/>
    </source>
</evidence>
<evidence type="ECO:0000256" key="1">
    <source>
        <dbReference type="ARBA" id="ARBA00004496"/>
    </source>
</evidence>
<dbReference type="HAMAP" id="MF_01631">
    <property type="entry name" value="GlmU"/>
    <property type="match status" value="1"/>
</dbReference>
<evidence type="ECO:0000256" key="18">
    <source>
        <dbReference type="HAMAP-Rule" id="MF_01631"/>
    </source>
</evidence>
<evidence type="ECO:0000256" key="14">
    <source>
        <dbReference type="ARBA" id="ARBA00023316"/>
    </source>
</evidence>
<gene>
    <name evidence="18 21" type="primary">glmU</name>
    <name evidence="21" type="ORF">G5B42_09170</name>
</gene>
<feature type="region of interest" description="Linker" evidence="18">
    <location>
        <begin position="231"/>
        <end position="251"/>
    </location>
</feature>
<evidence type="ECO:0000256" key="16">
    <source>
        <dbReference type="ARBA" id="ARBA00048493"/>
    </source>
</evidence>
<dbReference type="GO" id="GO:0071555">
    <property type="term" value="P:cell wall organization"/>
    <property type="evidence" value="ECO:0007669"/>
    <property type="project" value="UniProtKB-KW"/>
</dbReference>
<evidence type="ECO:0000256" key="10">
    <source>
        <dbReference type="ARBA" id="ARBA00022960"/>
    </source>
</evidence>
<feature type="binding site" evidence="18">
    <location>
        <position position="440"/>
    </location>
    <ligand>
        <name>acetyl-CoA</name>
        <dbReference type="ChEBI" id="CHEBI:57288"/>
    </ligand>
</feature>
<dbReference type="PANTHER" id="PTHR43584">
    <property type="entry name" value="NUCLEOTIDYL TRANSFERASE"/>
    <property type="match status" value="1"/>
</dbReference>
<feature type="region of interest" description="N-acetyltransferase" evidence="18">
    <location>
        <begin position="252"/>
        <end position="525"/>
    </location>
</feature>
<dbReference type="NCBIfam" id="TIGR01173">
    <property type="entry name" value="glmU"/>
    <property type="match status" value="1"/>
</dbReference>
<feature type="region of interest" description="Pyrophosphorylase" evidence="18">
    <location>
        <begin position="1"/>
        <end position="230"/>
    </location>
</feature>
<comment type="subcellular location">
    <subcellularLocation>
        <location evidence="1 18">Cytoplasm</location>
    </subcellularLocation>
</comment>
<feature type="binding site" evidence="18">
    <location>
        <position position="228"/>
    </location>
    <ligand>
        <name>UDP-N-acetyl-alpha-D-glucosamine</name>
        <dbReference type="ChEBI" id="CHEBI:57705"/>
    </ligand>
</feature>
<keyword evidence="14 18" id="KW-0961">Cell wall biogenesis/degradation</keyword>
<dbReference type="RefSeq" id="WP_181340172.1">
    <property type="nucleotide sequence ID" value="NZ_JAAKDE010000019.1"/>
</dbReference>
<dbReference type="InterPro" id="IPR029044">
    <property type="entry name" value="Nucleotide-diphossugar_trans"/>
</dbReference>
<dbReference type="InterPro" id="IPR001451">
    <property type="entry name" value="Hexapep"/>
</dbReference>
<evidence type="ECO:0000256" key="15">
    <source>
        <dbReference type="ARBA" id="ARBA00048247"/>
    </source>
</evidence>
<evidence type="ECO:0000259" key="20">
    <source>
        <dbReference type="Pfam" id="PF13290"/>
    </source>
</evidence>
<dbReference type="GO" id="GO:0008360">
    <property type="term" value="P:regulation of cell shape"/>
    <property type="evidence" value="ECO:0007669"/>
    <property type="project" value="UniProtKB-KW"/>
</dbReference>
<dbReference type="Gene3D" id="2.160.10.10">
    <property type="entry name" value="Hexapeptide repeat proteins"/>
    <property type="match status" value="1"/>
</dbReference>
<dbReference type="AlphaFoldDB" id="A0A8J6I3R9"/>
<feature type="binding site" evidence="18">
    <location>
        <position position="23"/>
    </location>
    <ligand>
        <name>UDP-N-acetyl-alpha-D-glucosamine</name>
        <dbReference type="ChEBI" id="CHEBI:57705"/>
    </ligand>
</feature>
<evidence type="ECO:0000313" key="21">
    <source>
        <dbReference type="EMBL" id="MBA2133702.1"/>
    </source>
</evidence>
<comment type="subunit">
    <text evidence="18">Homotrimer.</text>
</comment>
<evidence type="ECO:0000256" key="13">
    <source>
        <dbReference type="ARBA" id="ARBA00023315"/>
    </source>
</evidence>
<evidence type="ECO:0000256" key="9">
    <source>
        <dbReference type="ARBA" id="ARBA00022842"/>
    </source>
</evidence>
<feature type="binding site" evidence="18">
    <location>
        <position position="366"/>
    </location>
    <ligand>
        <name>UDP-N-acetyl-alpha-D-glucosamine</name>
        <dbReference type="ChEBI" id="CHEBI:57705"/>
    </ligand>
</feature>
<dbReference type="UniPathway" id="UPA00973"/>
<dbReference type="SUPFAM" id="SSF51161">
    <property type="entry name" value="Trimeric LpxA-like enzymes"/>
    <property type="match status" value="1"/>
</dbReference>
<dbReference type="CDD" id="cd02540">
    <property type="entry name" value="GT2_GlmU_N_bac"/>
    <property type="match status" value="1"/>
</dbReference>
<comment type="pathway">
    <text evidence="18">Nucleotide-sugar biosynthesis; UDP-N-acetyl-alpha-D-glucosamine biosynthesis; UDP-N-acetyl-alpha-D-glucosamine from N-acetyl-alpha-D-glucosamine 1-phosphate: step 1/1.</text>
</comment>
<evidence type="ECO:0000256" key="17">
    <source>
        <dbReference type="ARBA" id="ARBA00049628"/>
    </source>
</evidence>
<dbReference type="Pfam" id="PF00132">
    <property type="entry name" value="Hexapep"/>
    <property type="match status" value="1"/>
</dbReference>
<dbReference type="EC" id="2.7.7.23" evidence="18"/>
<feature type="binding site" evidence="18">
    <location>
        <position position="228"/>
    </location>
    <ligand>
        <name>Mg(2+)</name>
        <dbReference type="ChEBI" id="CHEBI:18420"/>
    </ligand>
</feature>
<keyword evidence="13 18" id="KW-0012">Acyltransferase</keyword>
<feature type="binding site" evidence="18">
    <location>
        <position position="155"/>
    </location>
    <ligand>
        <name>UDP-N-acetyl-alpha-D-glucosamine</name>
        <dbReference type="ChEBI" id="CHEBI:57705"/>
    </ligand>
</feature>
<keyword evidence="7 18" id="KW-0479">Metal-binding</keyword>
<accession>A0A8J6I3R9</accession>
<feature type="binding site" evidence="18">
    <location>
        <begin position="101"/>
        <end position="103"/>
    </location>
    <ligand>
        <name>UDP-N-acetyl-alpha-D-glucosamine</name>
        <dbReference type="ChEBI" id="CHEBI:57705"/>
    </ligand>
</feature>
<keyword evidence="9 18" id="KW-0460">Magnesium</keyword>
<comment type="cofactor">
    <cofactor evidence="18">
        <name>Mg(2+)</name>
        <dbReference type="ChEBI" id="CHEBI:18420"/>
    </cofactor>
    <text evidence="18">Binds 1 Mg(2+) ion per subunit.</text>
</comment>
<comment type="function">
    <text evidence="17 18">Catalyzes the last two sequential reactions in the de novo biosynthetic pathway for UDP-N-acetylglucosamine (UDP-GlcNAc). The C-terminal domain catalyzes the transfer of acetyl group from acetyl coenzyme A to glucosamine-1-phosphate (GlcN-1-P) to produce N-acetylglucosamine-1-phosphate (GlcNAc-1-P), which is converted into UDP-GlcNAc by the transfer of uridine 5-monophosphate (from uridine 5-triphosphate), a reaction catalyzed by the N-terminal domain.</text>
</comment>
<feature type="active site" description="Proton acceptor" evidence="18">
    <location>
        <position position="363"/>
    </location>
</feature>
<dbReference type="InterPro" id="IPR025877">
    <property type="entry name" value="MobA-like_NTP_Trfase"/>
</dbReference>
<dbReference type="GO" id="GO:0016020">
    <property type="term" value="C:membrane"/>
    <property type="evidence" value="ECO:0007669"/>
    <property type="project" value="GOC"/>
</dbReference>
<keyword evidence="11 18" id="KW-0573">Peptidoglycan synthesis</keyword>
<evidence type="ECO:0000256" key="12">
    <source>
        <dbReference type="ARBA" id="ARBA00023268"/>
    </source>
</evidence>
<name>A0A8J6I3R9_9FIRM</name>
<dbReference type="NCBIfam" id="NF010934">
    <property type="entry name" value="PRK14354.1"/>
    <property type="match status" value="1"/>
</dbReference>
<sequence length="525" mass="56554">MSELRVVILAAGKGTRMNSERPKVLFPICGVPMVQYVLWEAEKLSPLPPLVVVGYKGEQVIAALGDGVEYVWQKEQLGTGDAVKKASAHLTEFDGDLLVLYGDTPLITTQSLQTLVDVHRQTGAAATVLTAELQNPTGYGRIIRSPEGWLTAIVEERDASADEKKIREVNTGIYCFSMPVLRSALANLKPQNAQGEYYLTDVIALLAAAGKTLATVKSDRPDEIMGPNDRIALAQTEAKMRWQILERIMAAGVTVIDPATTYIDPRVQIGRDTTLYPGVLLWGETKIGSNCQIGPFTQISSSVIGEGSRVAFSNLTDVTLGRAVEVGPYTYLRPGTRVADGAKVGSFVEMKNSTVGEKSKVPHLSYIGDTTIGSRVNIGAGTITCNYDGVRKWPTVIENGAFIGSNTNLVAPVTVGEGALVGAGSTITKDVPAHCVAVARARQSFRVAPVAFQEEYVAAEDVYHIRINCPTAEVDIHYTTDGSEPTETSLRYQGTLRLARGTLLKAKAFKEGWIPSKTGVRKIGE</sequence>
<keyword evidence="4 18" id="KW-0963">Cytoplasm</keyword>
<dbReference type="PROSITE" id="PS00101">
    <property type="entry name" value="HEXAPEP_TRANSFERASES"/>
    <property type="match status" value="1"/>
</dbReference>
<keyword evidence="6 18" id="KW-0548">Nucleotidyltransferase</keyword>
<feature type="binding site" evidence="18">
    <location>
        <position position="423"/>
    </location>
    <ligand>
        <name>acetyl-CoA</name>
        <dbReference type="ChEBI" id="CHEBI:57288"/>
    </ligand>
</feature>
<organism evidence="21 22">
    <name type="scientific">Capillibacterium thermochitinicola</name>
    <dbReference type="NCBI Taxonomy" id="2699427"/>
    <lineage>
        <taxon>Bacteria</taxon>
        <taxon>Bacillati</taxon>
        <taxon>Bacillota</taxon>
        <taxon>Capillibacterium</taxon>
    </lineage>
</organism>
<keyword evidence="8 18" id="KW-0677">Repeat</keyword>
<evidence type="ECO:0000256" key="11">
    <source>
        <dbReference type="ARBA" id="ARBA00022984"/>
    </source>
</evidence>
<keyword evidence="10 18" id="KW-0133">Cell shape</keyword>
<evidence type="ECO:0000256" key="8">
    <source>
        <dbReference type="ARBA" id="ARBA00022737"/>
    </source>
</evidence>
<comment type="catalytic activity">
    <reaction evidence="15 18">
        <text>alpha-D-glucosamine 1-phosphate + acetyl-CoA = N-acetyl-alpha-D-glucosamine 1-phosphate + CoA + H(+)</text>
        <dbReference type="Rhea" id="RHEA:13725"/>
        <dbReference type="ChEBI" id="CHEBI:15378"/>
        <dbReference type="ChEBI" id="CHEBI:57287"/>
        <dbReference type="ChEBI" id="CHEBI:57288"/>
        <dbReference type="ChEBI" id="CHEBI:57776"/>
        <dbReference type="ChEBI" id="CHEBI:58516"/>
        <dbReference type="EC" id="2.3.1.157"/>
    </reaction>
</comment>
<dbReference type="GO" id="GO:0019134">
    <property type="term" value="F:glucosamine-1-phosphate N-acetyltransferase activity"/>
    <property type="evidence" value="ECO:0007669"/>
    <property type="project" value="UniProtKB-UniRule"/>
</dbReference>
<evidence type="ECO:0000256" key="4">
    <source>
        <dbReference type="ARBA" id="ARBA00022490"/>
    </source>
</evidence>
<dbReference type="GO" id="GO:0000287">
    <property type="term" value="F:magnesium ion binding"/>
    <property type="evidence" value="ECO:0007669"/>
    <property type="project" value="UniProtKB-UniRule"/>
</dbReference>
<evidence type="ECO:0000259" key="19">
    <source>
        <dbReference type="Pfam" id="PF12804"/>
    </source>
</evidence>
<feature type="binding site" evidence="18">
    <location>
        <position position="103"/>
    </location>
    <ligand>
        <name>Mg(2+)</name>
        <dbReference type="ChEBI" id="CHEBI:18420"/>
    </ligand>
</feature>
<dbReference type="InterPro" id="IPR011004">
    <property type="entry name" value="Trimer_LpxA-like_sf"/>
</dbReference>
<comment type="catalytic activity">
    <reaction evidence="16 18">
        <text>N-acetyl-alpha-D-glucosamine 1-phosphate + UTP + H(+) = UDP-N-acetyl-alpha-D-glucosamine + diphosphate</text>
        <dbReference type="Rhea" id="RHEA:13509"/>
        <dbReference type="ChEBI" id="CHEBI:15378"/>
        <dbReference type="ChEBI" id="CHEBI:33019"/>
        <dbReference type="ChEBI" id="CHEBI:46398"/>
        <dbReference type="ChEBI" id="CHEBI:57705"/>
        <dbReference type="ChEBI" id="CHEBI:57776"/>
        <dbReference type="EC" id="2.7.7.23"/>
    </reaction>
</comment>
<dbReference type="GO" id="GO:0005737">
    <property type="term" value="C:cytoplasm"/>
    <property type="evidence" value="ECO:0007669"/>
    <property type="project" value="UniProtKB-SubCell"/>
</dbReference>
<evidence type="ECO:0000256" key="3">
    <source>
        <dbReference type="ARBA" id="ARBA00007947"/>
    </source>
</evidence>
<keyword evidence="12 18" id="KW-0511">Multifunctional enzyme</keyword>
<feature type="binding site" evidence="18">
    <location>
        <position position="351"/>
    </location>
    <ligand>
        <name>UDP-N-acetyl-alpha-D-glucosamine</name>
        <dbReference type="ChEBI" id="CHEBI:57705"/>
    </ligand>
</feature>
<comment type="similarity">
    <text evidence="2 18">In the C-terminal section; belongs to the transferase hexapeptide repeat family.</text>
</comment>
<evidence type="ECO:0000256" key="6">
    <source>
        <dbReference type="ARBA" id="ARBA00022695"/>
    </source>
</evidence>
<evidence type="ECO:0000313" key="22">
    <source>
        <dbReference type="Proteomes" id="UP000657177"/>
    </source>
</evidence>
<dbReference type="CDD" id="cd03353">
    <property type="entry name" value="LbH_GlmU_C"/>
    <property type="match status" value="1"/>
</dbReference>
<evidence type="ECO:0000256" key="5">
    <source>
        <dbReference type="ARBA" id="ARBA00022679"/>
    </source>
</evidence>
<feature type="binding site" evidence="18">
    <location>
        <position position="170"/>
    </location>
    <ligand>
        <name>UDP-N-acetyl-alpha-D-glucosamine</name>
        <dbReference type="ChEBI" id="CHEBI:57705"/>
    </ligand>
</feature>
<dbReference type="GO" id="GO:0003977">
    <property type="term" value="F:UDP-N-acetylglucosamine diphosphorylase activity"/>
    <property type="evidence" value="ECO:0007669"/>
    <property type="project" value="UniProtKB-UniRule"/>
</dbReference>
<dbReference type="GO" id="GO:0009252">
    <property type="term" value="P:peptidoglycan biosynthetic process"/>
    <property type="evidence" value="ECO:0007669"/>
    <property type="project" value="UniProtKB-UniRule"/>
</dbReference>
<dbReference type="Gene3D" id="3.90.550.10">
    <property type="entry name" value="Spore Coat Polysaccharide Biosynthesis Protein SpsA, Chain A"/>
    <property type="match status" value="1"/>
</dbReference>
<dbReference type="SUPFAM" id="SSF53448">
    <property type="entry name" value="Nucleotide-diphospho-sugar transferases"/>
    <property type="match status" value="1"/>
</dbReference>
<reference evidence="21" key="1">
    <citation type="submission" date="2020-06" db="EMBL/GenBank/DDBJ databases">
        <title>Novel chitinolytic bacterium.</title>
        <authorList>
            <person name="Ungkulpasvich U."/>
            <person name="Kosugi A."/>
            <person name="Uke A."/>
        </authorList>
    </citation>
    <scope>NUCLEOTIDE SEQUENCE</scope>
    <source>
        <strain evidence="21">UUS1-1</strain>
    </source>
</reference>
<keyword evidence="22" id="KW-1185">Reference proteome</keyword>
<dbReference type="GO" id="GO:0006048">
    <property type="term" value="P:UDP-N-acetylglucosamine biosynthetic process"/>
    <property type="evidence" value="ECO:0007669"/>
    <property type="project" value="UniProtKB-UniPathway"/>
</dbReference>
<dbReference type="InterPro" id="IPR038009">
    <property type="entry name" value="GlmU_C_LbH"/>
</dbReference>
<feature type="domain" description="GH29D-like beta-sandwich" evidence="20">
    <location>
        <begin position="465"/>
        <end position="515"/>
    </location>
</feature>